<evidence type="ECO:0000313" key="2">
    <source>
        <dbReference type="Proteomes" id="UP001152130"/>
    </source>
</evidence>
<sequence length="595" mass="66098">MSDHFDQGSSPNGPTGRASPFFVGEILRLIAEELGQRVKEDMRYKNAGSLASLAATCKFAASHLEPILYAQDLKEKRFKGLKHAVHSCNDRLAVAILTKYPQKLLKNNVDANLGVTSRPQRRDDTNFTMLHVAAARKLYDTIKKLYKLGAKWLYAKNFRSALSLSESLEEGYERALHKSFPGLENIIYGMFWAPSFAPEIHRDEYTCAILAKYWPGHHFFVGKFNYPTSFTGDNRMTLLHLAVYLHPSSASLKLVQKVAEKYPALNSIPVGDYRGSVHHLAVVAQNGKALEYLLRHVMDNQDYYVDNRGYNPFHLAVELCLQGDGVPGPNGQSGSTRLLNVLLSPKQRINPAMPQTMAPYKTPLLIVAKMIHVDWSGRSALIKKLLDQLIDLETEYVEAWGLGTISLAINRPDSDGKTVLGYITSAILESPPSKGNKALENLFKKMVVEHYANINLDANQFPSPRTRAYVPSIKWRADRAQGFTRFKKVVEELGGRLHQAELDNTMTPTPASFLPDQRHLRQLPANHPYAMPGPLNGAVVPLSPTEQAAQLAAQARRHHIETQAEAFNANRAPGTSNPQTFAAFVASLNGASHTG</sequence>
<name>A0A9W8PJ72_9HYPO</name>
<dbReference type="SMART" id="SM00248">
    <property type="entry name" value="ANK"/>
    <property type="match status" value="4"/>
</dbReference>
<reference evidence="1" key="1">
    <citation type="submission" date="2022-10" db="EMBL/GenBank/DDBJ databases">
        <title>Fusarium specimens isolated from Avocado Roots.</title>
        <authorList>
            <person name="Stajich J."/>
            <person name="Roper C."/>
            <person name="Heimlech-Rivalta G."/>
        </authorList>
    </citation>
    <scope>NUCLEOTIDE SEQUENCE</scope>
    <source>
        <strain evidence="1">CF00143</strain>
    </source>
</reference>
<dbReference type="AlphaFoldDB" id="A0A9W8PJ72"/>
<organism evidence="1 2">
    <name type="scientific">Fusarium irregulare</name>
    <dbReference type="NCBI Taxonomy" id="2494466"/>
    <lineage>
        <taxon>Eukaryota</taxon>
        <taxon>Fungi</taxon>
        <taxon>Dikarya</taxon>
        <taxon>Ascomycota</taxon>
        <taxon>Pezizomycotina</taxon>
        <taxon>Sordariomycetes</taxon>
        <taxon>Hypocreomycetidae</taxon>
        <taxon>Hypocreales</taxon>
        <taxon>Nectriaceae</taxon>
        <taxon>Fusarium</taxon>
        <taxon>Fusarium incarnatum-equiseti species complex</taxon>
    </lineage>
</organism>
<proteinExistence type="predicted"/>
<evidence type="ECO:0000313" key="1">
    <source>
        <dbReference type="EMBL" id="KAJ4008909.1"/>
    </source>
</evidence>
<dbReference type="SUPFAM" id="SSF140860">
    <property type="entry name" value="Pseudo ankyrin repeat-like"/>
    <property type="match status" value="1"/>
</dbReference>
<dbReference type="Proteomes" id="UP001152130">
    <property type="component" value="Unassembled WGS sequence"/>
</dbReference>
<dbReference type="OrthoDB" id="194358at2759"/>
<dbReference type="InterPro" id="IPR002110">
    <property type="entry name" value="Ankyrin_rpt"/>
</dbReference>
<gene>
    <name evidence="1" type="ORF">NW766_009092</name>
</gene>
<dbReference type="EMBL" id="JAPDHF010000014">
    <property type="protein sequence ID" value="KAJ4008909.1"/>
    <property type="molecule type" value="Genomic_DNA"/>
</dbReference>
<protein>
    <recommendedName>
        <fullName evidence="3">Ankyrin repeat protein</fullName>
    </recommendedName>
</protein>
<dbReference type="InterPro" id="IPR036770">
    <property type="entry name" value="Ankyrin_rpt-contain_sf"/>
</dbReference>
<accession>A0A9W8PJ72</accession>
<dbReference type="Gene3D" id="1.25.40.20">
    <property type="entry name" value="Ankyrin repeat-containing domain"/>
    <property type="match status" value="1"/>
</dbReference>
<comment type="caution">
    <text evidence="1">The sequence shown here is derived from an EMBL/GenBank/DDBJ whole genome shotgun (WGS) entry which is preliminary data.</text>
</comment>
<keyword evidence="2" id="KW-1185">Reference proteome</keyword>
<evidence type="ECO:0008006" key="3">
    <source>
        <dbReference type="Google" id="ProtNLM"/>
    </source>
</evidence>